<protein>
    <recommendedName>
        <fullName evidence="1">PDZ domain-containing protein</fullName>
    </recommendedName>
</protein>
<dbReference type="PANTHER" id="PTHR16528:SF2">
    <property type="entry name" value="GOLGI-ASSOCIATED PDZ AND COILED-COIL MOTIF-CONTAINING PROTEIN"/>
    <property type="match status" value="1"/>
</dbReference>
<dbReference type="PANTHER" id="PTHR16528">
    <property type="entry name" value="GOLGI-ASSOCIATED PDZ AND COILED-COIL MOTIF-CONTAINING"/>
    <property type="match status" value="1"/>
</dbReference>
<dbReference type="GO" id="GO:0005794">
    <property type="term" value="C:Golgi apparatus"/>
    <property type="evidence" value="ECO:0007669"/>
    <property type="project" value="InterPro"/>
</dbReference>
<dbReference type="EMBL" id="CADEPM010000007">
    <property type="protein sequence ID" value="CAB3408749.1"/>
    <property type="molecule type" value="Genomic_DNA"/>
</dbReference>
<organism evidence="2 3">
    <name type="scientific">Caenorhabditis bovis</name>
    <dbReference type="NCBI Taxonomy" id="2654633"/>
    <lineage>
        <taxon>Eukaryota</taxon>
        <taxon>Metazoa</taxon>
        <taxon>Ecdysozoa</taxon>
        <taxon>Nematoda</taxon>
        <taxon>Chromadorea</taxon>
        <taxon>Rhabditida</taxon>
        <taxon>Rhabditina</taxon>
        <taxon>Rhabditomorpha</taxon>
        <taxon>Rhabditoidea</taxon>
        <taxon>Rhabditidae</taxon>
        <taxon>Peloderinae</taxon>
        <taxon>Caenorhabditis</taxon>
    </lineage>
</organism>
<keyword evidence="3" id="KW-1185">Reference proteome</keyword>
<dbReference type="GO" id="GO:2000009">
    <property type="term" value="P:negative regulation of protein localization to cell surface"/>
    <property type="evidence" value="ECO:0007669"/>
    <property type="project" value="TreeGrafter"/>
</dbReference>
<evidence type="ECO:0000313" key="3">
    <source>
        <dbReference type="Proteomes" id="UP000494206"/>
    </source>
</evidence>
<sequence length="342" mass="38615">MSGVTEHVNRLASAFNRAMADIVSSELNADIIEHLKVMSTIFTEACSLAESCAAETETMRKENAALGEQCLKLKTKSSAVDDVIQQIHLLLTTKAARNADRNAIMIMEKLKEDVELNMRKIEKYHKYKEMYEMEKCRANRMLNHVNEMSKLVVMQRIGSRFFAREVAALRQMMDLVRNARSIDAAAKAHVWDEIEAENMVLRVNTLWLINRINGSDRKDAAYENDEDVHSPPRVVILLRSHPHQGLGLEITGGSEQFRPIIVTGKLKGSMADDDELHLGDRLISVDGTFITNTTTHSEAMKLLEEESTKDYLALVVSAFNPWLSQQSHHVIDEQESTQGAHE</sequence>
<dbReference type="AlphaFoldDB" id="A0A8S1FAY1"/>
<dbReference type="OrthoDB" id="5788234at2759"/>
<reference evidence="2 3" key="1">
    <citation type="submission" date="2020-04" db="EMBL/GenBank/DDBJ databases">
        <authorList>
            <person name="Laetsch R D."/>
            <person name="Stevens L."/>
            <person name="Kumar S."/>
            <person name="Blaxter L. M."/>
        </authorList>
    </citation>
    <scope>NUCLEOTIDE SEQUENCE [LARGE SCALE GENOMIC DNA]</scope>
</reference>
<dbReference type="Pfam" id="PF00595">
    <property type="entry name" value="PDZ"/>
    <property type="match status" value="1"/>
</dbReference>
<dbReference type="InterPro" id="IPR038879">
    <property type="entry name" value="GOPC"/>
</dbReference>
<dbReference type="CDD" id="cd00136">
    <property type="entry name" value="PDZ_canonical"/>
    <property type="match status" value="1"/>
</dbReference>
<dbReference type="GO" id="GO:0016020">
    <property type="term" value="C:membrane"/>
    <property type="evidence" value="ECO:0007669"/>
    <property type="project" value="TreeGrafter"/>
</dbReference>
<dbReference type="GO" id="GO:0044325">
    <property type="term" value="F:transmembrane transporter binding"/>
    <property type="evidence" value="ECO:0007669"/>
    <property type="project" value="TreeGrafter"/>
</dbReference>
<proteinExistence type="predicted"/>
<comment type="caution">
    <text evidence="2">The sequence shown here is derived from an EMBL/GenBank/DDBJ whole genome shotgun (WGS) entry which is preliminary data.</text>
</comment>
<dbReference type="InterPro" id="IPR001478">
    <property type="entry name" value="PDZ"/>
</dbReference>
<dbReference type="Gene3D" id="2.30.42.10">
    <property type="match status" value="1"/>
</dbReference>
<dbReference type="Proteomes" id="UP000494206">
    <property type="component" value="Unassembled WGS sequence"/>
</dbReference>
<dbReference type="SUPFAM" id="SSF50156">
    <property type="entry name" value="PDZ domain-like"/>
    <property type="match status" value="1"/>
</dbReference>
<evidence type="ECO:0000313" key="2">
    <source>
        <dbReference type="EMBL" id="CAB3408749.1"/>
    </source>
</evidence>
<gene>
    <name evidence="2" type="ORF">CBOVIS_LOCUS10490</name>
</gene>
<evidence type="ECO:0000259" key="1">
    <source>
        <dbReference type="PROSITE" id="PS50106"/>
    </source>
</evidence>
<dbReference type="PROSITE" id="PS50106">
    <property type="entry name" value="PDZ"/>
    <property type="match status" value="1"/>
</dbReference>
<dbReference type="GO" id="GO:0030140">
    <property type="term" value="C:trans-Golgi network transport vesicle"/>
    <property type="evidence" value="ECO:0007669"/>
    <property type="project" value="TreeGrafter"/>
</dbReference>
<name>A0A8S1FAY1_9PELO</name>
<dbReference type="InterPro" id="IPR036034">
    <property type="entry name" value="PDZ_sf"/>
</dbReference>
<feature type="domain" description="PDZ" evidence="1">
    <location>
        <begin position="234"/>
        <end position="318"/>
    </location>
</feature>
<accession>A0A8S1FAY1</accession>
<dbReference type="SMART" id="SM00228">
    <property type="entry name" value="PDZ"/>
    <property type="match status" value="1"/>
</dbReference>